<dbReference type="Gene3D" id="1.20.1280.50">
    <property type="match status" value="1"/>
</dbReference>
<feature type="domain" description="F-box" evidence="1">
    <location>
        <begin position="1"/>
        <end position="48"/>
    </location>
</feature>
<dbReference type="InterPro" id="IPR001810">
    <property type="entry name" value="F-box_dom"/>
</dbReference>
<protein>
    <recommendedName>
        <fullName evidence="1">F-box domain-containing protein</fullName>
    </recommendedName>
</protein>
<dbReference type="InterPro" id="IPR036047">
    <property type="entry name" value="F-box-like_dom_sf"/>
</dbReference>
<name>A0ABR0KP39_9EURO</name>
<dbReference type="Proteomes" id="UP001345013">
    <property type="component" value="Unassembled WGS sequence"/>
</dbReference>
<dbReference type="PROSITE" id="PS50181">
    <property type="entry name" value="FBOX"/>
    <property type="match status" value="1"/>
</dbReference>
<evidence type="ECO:0000313" key="3">
    <source>
        <dbReference type="Proteomes" id="UP001345013"/>
    </source>
</evidence>
<organism evidence="2 3">
    <name type="scientific">Lithohypha guttulata</name>
    <dbReference type="NCBI Taxonomy" id="1690604"/>
    <lineage>
        <taxon>Eukaryota</taxon>
        <taxon>Fungi</taxon>
        <taxon>Dikarya</taxon>
        <taxon>Ascomycota</taxon>
        <taxon>Pezizomycotina</taxon>
        <taxon>Eurotiomycetes</taxon>
        <taxon>Chaetothyriomycetidae</taxon>
        <taxon>Chaetothyriales</taxon>
        <taxon>Trichomeriaceae</taxon>
        <taxon>Lithohypha</taxon>
    </lineage>
</organism>
<dbReference type="Pfam" id="PF00646">
    <property type="entry name" value="F-box"/>
    <property type="match status" value="1"/>
</dbReference>
<dbReference type="SUPFAM" id="SSF81383">
    <property type="entry name" value="F-box domain"/>
    <property type="match status" value="1"/>
</dbReference>
<evidence type="ECO:0000313" key="2">
    <source>
        <dbReference type="EMBL" id="KAK5100257.1"/>
    </source>
</evidence>
<dbReference type="EMBL" id="JAVRRG010000007">
    <property type="protein sequence ID" value="KAK5100257.1"/>
    <property type="molecule type" value="Genomic_DNA"/>
</dbReference>
<proteinExistence type="predicted"/>
<accession>A0ABR0KP39</accession>
<comment type="caution">
    <text evidence="2">The sequence shown here is derived from an EMBL/GenBank/DDBJ whole genome shotgun (WGS) entry which is preliminary data.</text>
</comment>
<sequence>MAVLSLPLEILSQILTQLTYPDLLAFSSTCHEAYSFTSPNNQLLWQAAFLHQFDDPRDRWNSLTKSPRLQHKERELNWDWHSELRKRIVALKYATAGNLAIEQDDTDTYENVVEALLNIVDTAKSCPTPEELQAGRTPEVDDRDLSHNLSLLPINYHFTPEFDGLVRGLPASVVKKRLAFGYGIDGASALNIPGSWESTPGRPLTRSQAAREMDRMERSEAASRLHVLCGLTECEEQDDKAIGRARRITYDWNDTHELNEYGPFKRDGSGETDWRRLEAICTVVARQFALAVRGRMTLPQGFCFSVPYRTLVDPTTPEDWARAQGTWCGTYVFLHWENLVEFNAFQNAANRPTLENGPEACGGLMKLELKLDMSLQDDPKLQTKMPICEDLPVLYFRGLSKSYDFQMATGVRGMACLAPGGREVRWRYIVHYSGSDQWQLEGVQPGGIRSGCVYGTWTSCAHEDGGPVGPFIYAPEELCKPTSIVLVR</sequence>
<reference evidence="2 3" key="1">
    <citation type="submission" date="2023-08" db="EMBL/GenBank/DDBJ databases">
        <title>Black Yeasts Isolated from many extreme environments.</title>
        <authorList>
            <person name="Coleine C."/>
            <person name="Stajich J.E."/>
            <person name="Selbmann L."/>
        </authorList>
    </citation>
    <scope>NUCLEOTIDE SEQUENCE [LARGE SCALE GENOMIC DNA]</scope>
    <source>
        <strain evidence="2 3">CCFEE 5885</strain>
    </source>
</reference>
<keyword evidence="3" id="KW-1185">Reference proteome</keyword>
<evidence type="ECO:0000259" key="1">
    <source>
        <dbReference type="PROSITE" id="PS50181"/>
    </source>
</evidence>
<gene>
    <name evidence="2" type="ORF">LTR24_001052</name>
</gene>